<reference evidence="2" key="1">
    <citation type="submission" date="2020-06" db="EMBL/GenBank/DDBJ databases">
        <title>WGS assembly of Ceratodon purpureus strain R40.</title>
        <authorList>
            <person name="Carey S.B."/>
            <person name="Jenkins J."/>
            <person name="Shu S."/>
            <person name="Lovell J.T."/>
            <person name="Sreedasyam A."/>
            <person name="Maumus F."/>
            <person name="Tiley G.P."/>
            <person name="Fernandez-Pozo N."/>
            <person name="Barry K."/>
            <person name="Chen C."/>
            <person name="Wang M."/>
            <person name="Lipzen A."/>
            <person name="Daum C."/>
            <person name="Saski C.A."/>
            <person name="Payton A.C."/>
            <person name="Mcbreen J.C."/>
            <person name="Conrad R.E."/>
            <person name="Kollar L.M."/>
            <person name="Olsson S."/>
            <person name="Huttunen S."/>
            <person name="Landis J.B."/>
            <person name="Wickett N.J."/>
            <person name="Johnson M.G."/>
            <person name="Rensing S.A."/>
            <person name="Grimwood J."/>
            <person name="Schmutz J."/>
            <person name="Mcdaniel S.F."/>
        </authorList>
    </citation>
    <scope>NUCLEOTIDE SEQUENCE</scope>
    <source>
        <strain evidence="2">R40</strain>
    </source>
</reference>
<feature type="chain" id="PRO_5035723236" description="Secreted protein" evidence="1">
    <location>
        <begin position="16"/>
        <end position="79"/>
    </location>
</feature>
<proteinExistence type="predicted"/>
<evidence type="ECO:0000256" key="1">
    <source>
        <dbReference type="SAM" id="SignalP"/>
    </source>
</evidence>
<keyword evidence="3" id="KW-1185">Reference proteome</keyword>
<dbReference type="EMBL" id="CM026421">
    <property type="protein sequence ID" value="KAG0592754.1"/>
    <property type="molecule type" value="Genomic_DNA"/>
</dbReference>
<keyword evidence="1" id="KW-0732">Signal</keyword>
<evidence type="ECO:0000313" key="3">
    <source>
        <dbReference type="Proteomes" id="UP000822688"/>
    </source>
</evidence>
<dbReference type="AlphaFoldDB" id="A0A8T0JA19"/>
<protein>
    <recommendedName>
        <fullName evidence="4">Secreted protein</fullName>
    </recommendedName>
</protein>
<gene>
    <name evidence="2" type="ORF">KC19_1G278500</name>
</gene>
<name>A0A8T0JA19_CERPU</name>
<comment type="caution">
    <text evidence="2">The sequence shown here is derived from an EMBL/GenBank/DDBJ whole genome shotgun (WGS) entry which is preliminary data.</text>
</comment>
<sequence length="79" mass="8710">MLLISAFTLLRIISSHISIKYASQEAFCPNGNKTSHNTSISFLFKCDNGLKPECELPTIGMDSVKTSLTPNHSTKKSQH</sequence>
<evidence type="ECO:0000313" key="2">
    <source>
        <dbReference type="EMBL" id="KAG0592754.1"/>
    </source>
</evidence>
<feature type="signal peptide" evidence="1">
    <location>
        <begin position="1"/>
        <end position="15"/>
    </location>
</feature>
<evidence type="ECO:0008006" key="4">
    <source>
        <dbReference type="Google" id="ProtNLM"/>
    </source>
</evidence>
<dbReference type="Proteomes" id="UP000822688">
    <property type="component" value="Chromosome 1"/>
</dbReference>
<organism evidence="2 3">
    <name type="scientific">Ceratodon purpureus</name>
    <name type="common">Fire moss</name>
    <name type="synonym">Dicranum purpureum</name>
    <dbReference type="NCBI Taxonomy" id="3225"/>
    <lineage>
        <taxon>Eukaryota</taxon>
        <taxon>Viridiplantae</taxon>
        <taxon>Streptophyta</taxon>
        <taxon>Embryophyta</taxon>
        <taxon>Bryophyta</taxon>
        <taxon>Bryophytina</taxon>
        <taxon>Bryopsida</taxon>
        <taxon>Dicranidae</taxon>
        <taxon>Pseudoditrichales</taxon>
        <taxon>Ditrichaceae</taxon>
        <taxon>Ceratodon</taxon>
    </lineage>
</organism>
<accession>A0A8T0JA19</accession>